<protein>
    <submittedName>
        <fullName evidence="5">Insulinase family protein</fullName>
    </submittedName>
</protein>
<evidence type="ECO:0000256" key="2">
    <source>
        <dbReference type="RuleBase" id="RU004447"/>
    </source>
</evidence>
<name>A0A9D9DWG9_9FIRM</name>
<evidence type="ECO:0000313" key="5">
    <source>
        <dbReference type="EMBL" id="MBO8434250.1"/>
    </source>
</evidence>
<dbReference type="GO" id="GO:0006508">
    <property type="term" value="P:proteolysis"/>
    <property type="evidence" value="ECO:0007669"/>
    <property type="project" value="InterPro"/>
</dbReference>
<dbReference type="PROSITE" id="PS00143">
    <property type="entry name" value="INSULINASE"/>
    <property type="match status" value="1"/>
</dbReference>
<dbReference type="PANTHER" id="PTHR11851:SF49">
    <property type="entry name" value="MITOCHONDRIAL-PROCESSING PEPTIDASE SUBUNIT ALPHA"/>
    <property type="match status" value="1"/>
</dbReference>
<dbReference type="Gene3D" id="3.30.830.10">
    <property type="entry name" value="Metalloenzyme, LuxS/M16 peptidase-like"/>
    <property type="match status" value="2"/>
</dbReference>
<dbReference type="Proteomes" id="UP000823611">
    <property type="component" value="Unassembled WGS sequence"/>
</dbReference>
<comment type="similarity">
    <text evidence="1 2">Belongs to the peptidase M16 family.</text>
</comment>
<dbReference type="FunFam" id="3.30.830.10:FF:000008">
    <property type="entry name" value="Mitochondrial-processing peptidase subunit beta"/>
    <property type="match status" value="1"/>
</dbReference>
<evidence type="ECO:0000259" key="3">
    <source>
        <dbReference type="Pfam" id="PF00675"/>
    </source>
</evidence>
<dbReference type="Pfam" id="PF05193">
    <property type="entry name" value="Peptidase_M16_C"/>
    <property type="match status" value="1"/>
</dbReference>
<dbReference type="GO" id="GO:0046872">
    <property type="term" value="F:metal ion binding"/>
    <property type="evidence" value="ECO:0007669"/>
    <property type="project" value="InterPro"/>
</dbReference>
<gene>
    <name evidence="5" type="ORF">IAC55_02860</name>
</gene>
<sequence length="411" mass="46937">IRVVLEEIPYIRSVSFGIWVKNGSRNESIENNGISHFIEHMLFKGTNNRSARDIAEEMDSLGGQINAYTTKEYTCYHTRVLDKHIEKAMDILSDMFLNSKFDDNDIARERKVIIEEINMYDDAPEEVVHDKLQESIWRGSSLGLPILGTVETISNFDSDILKDYFKNHYTNENTVISIAGNINQVESLKLIEKYFGHKEPVKTTDNEKYNTSYTPSFIKNKKDIEQIHMCMCFPALNRDNEHKYDLAVFNTIFGGSMSSILFQKVREENALTYSIYSYISSYTDVGIFSVYAGMNPNQLEIVCQIIYDEMKNIKKNLISDRLINTTKEQIISNYIIGTESTVNRMTSSGGSVLLRNSVQTQEEIIANMEKVTPKSVNDIINKILDFKNISISLSGNTDSVDFAKIMPKNAE</sequence>
<proteinExistence type="inferred from homology"/>
<dbReference type="InterPro" id="IPR050361">
    <property type="entry name" value="MPP/UQCRC_Complex"/>
</dbReference>
<dbReference type="InterPro" id="IPR011249">
    <property type="entry name" value="Metalloenz_LuxS/M16"/>
</dbReference>
<dbReference type="GO" id="GO:0004222">
    <property type="term" value="F:metalloendopeptidase activity"/>
    <property type="evidence" value="ECO:0007669"/>
    <property type="project" value="InterPro"/>
</dbReference>
<evidence type="ECO:0000259" key="4">
    <source>
        <dbReference type="Pfam" id="PF05193"/>
    </source>
</evidence>
<dbReference type="PANTHER" id="PTHR11851">
    <property type="entry name" value="METALLOPROTEASE"/>
    <property type="match status" value="1"/>
</dbReference>
<reference evidence="5" key="1">
    <citation type="submission" date="2020-10" db="EMBL/GenBank/DDBJ databases">
        <authorList>
            <person name="Gilroy R."/>
        </authorList>
    </citation>
    <scope>NUCLEOTIDE SEQUENCE</scope>
    <source>
        <strain evidence="5">F6-4510</strain>
    </source>
</reference>
<dbReference type="SUPFAM" id="SSF63411">
    <property type="entry name" value="LuxS/MPP-like metallohydrolase"/>
    <property type="match status" value="2"/>
</dbReference>
<reference evidence="5" key="2">
    <citation type="journal article" date="2021" name="PeerJ">
        <title>Extensive microbial diversity within the chicken gut microbiome revealed by metagenomics and culture.</title>
        <authorList>
            <person name="Gilroy R."/>
            <person name="Ravi A."/>
            <person name="Getino M."/>
            <person name="Pursley I."/>
            <person name="Horton D.L."/>
            <person name="Alikhan N.F."/>
            <person name="Baker D."/>
            <person name="Gharbi K."/>
            <person name="Hall N."/>
            <person name="Watson M."/>
            <person name="Adriaenssens E.M."/>
            <person name="Foster-Nyarko E."/>
            <person name="Jarju S."/>
            <person name="Secka A."/>
            <person name="Antonio M."/>
            <person name="Oren A."/>
            <person name="Chaudhuri R.R."/>
            <person name="La Ragione R."/>
            <person name="Hildebrand F."/>
            <person name="Pallen M.J."/>
        </authorList>
    </citation>
    <scope>NUCLEOTIDE SEQUENCE</scope>
    <source>
        <strain evidence="5">F6-4510</strain>
    </source>
</reference>
<accession>A0A9D9DWG9</accession>
<feature type="domain" description="Peptidase M16 N-terminal" evidence="3">
    <location>
        <begin position="2"/>
        <end position="149"/>
    </location>
</feature>
<comment type="caution">
    <text evidence="5">The sequence shown here is derived from an EMBL/GenBank/DDBJ whole genome shotgun (WGS) entry which is preliminary data.</text>
</comment>
<dbReference type="InterPro" id="IPR011765">
    <property type="entry name" value="Pept_M16_N"/>
</dbReference>
<feature type="domain" description="Peptidase M16 C-terminal" evidence="4">
    <location>
        <begin position="156"/>
        <end position="329"/>
    </location>
</feature>
<evidence type="ECO:0000256" key="1">
    <source>
        <dbReference type="ARBA" id="ARBA00007261"/>
    </source>
</evidence>
<dbReference type="EMBL" id="JADIMX010000054">
    <property type="protein sequence ID" value="MBO8434250.1"/>
    <property type="molecule type" value="Genomic_DNA"/>
</dbReference>
<organism evidence="5 6">
    <name type="scientific">Candidatus Fimicola merdigallinarum</name>
    <dbReference type="NCBI Taxonomy" id="2840819"/>
    <lineage>
        <taxon>Bacteria</taxon>
        <taxon>Bacillati</taxon>
        <taxon>Bacillota</taxon>
        <taxon>Clostridia</taxon>
        <taxon>Lachnospirales</taxon>
        <taxon>Lachnospiraceae</taxon>
        <taxon>Lachnospiraceae incertae sedis</taxon>
        <taxon>Candidatus Fimicola</taxon>
    </lineage>
</organism>
<dbReference type="Pfam" id="PF00675">
    <property type="entry name" value="Peptidase_M16"/>
    <property type="match status" value="1"/>
</dbReference>
<feature type="non-terminal residue" evidence="5">
    <location>
        <position position="1"/>
    </location>
</feature>
<dbReference type="AlphaFoldDB" id="A0A9D9DWG9"/>
<dbReference type="InterPro" id="IPR007863">
    <property type="entry name" value="Peptidase_M16_C"/>
</dbReference>
<evidence type="ECO:0000313" key="6">
    <source>
        <dbReference type="Proteomes" id="UP000823611"/>
    </source>
</evidence>
<dbReference type="InterPro" id="IPR001431">
    <property type="entry name" value="Pept_M16_Zn_BS"/>
</dbReference>